<dbReference type="Proteomes" id="UP000264492">
    <property type="component" value="Unassembled WGS sequence"/>
</dbReference>
<dbReference type="GO" id="GO:0004497">
    <property type="term" value="F:monooxygenase activity"/>
    <property type="evidence" value="ECO:0007669"/>
    <property type="project" value="InterPro"/>
</dbReference>
<dbReference type="EMBL" id="QTSU01000002">
    <property type="protein sequence ID" value="RDZ27371.1"/>
    <property type="molecule type" value="Genomic_DNA"/>
</dbReference>
<dbReference type="InterPro" id="IPR001128">
    <property type="entry name" value="Cyt_P450"/>
</dbReference>
<dbReference type="OrthoDB" id="9764248at2"/>
<dbReference type="GO" id="GO:0016705">
    <property type="term" value="F:oxidoreductase activity, acting on paired donors, with incorporation or reduction of molecular oxygen"/>
    <property type="evidence" value="ECO:0007669"/>
    <property type="project" value="InterPro"/>
</dbReference>
<evidence type="ECO:0000313" key="6">
    <source>
        <dbReference type="Proteomes" id="UP000264492"/>
    </source>
</evidence>
<comment type="cofactor">
    <cofactor evidence="4">
        <name>heme</name>
        <dbReference type="ChEBI" id="CHEBI:30413"/>
    </cofactor>
</comment>
<evidence type="ECO:0000256" key="3">
    <source>
        <dbReference type="ARBA" id="ARBA00023004"/>
    </source>
</evidence>
<feature type="binding site" description="axial binding residue" evidence="4">
    <location>
        <position position="359"/>
    </location>
    <ligand>
        <name>heme</name>
        <dbReference type="ChEBI" id="CHEBI:30413"/>
    </ligand>
    <ligandPart>
        <name>Fe</name>
        <dbReference type="ChEBI" id="CHEBI:18248"/>
    </ligandPart>
</feature>
<gene>
    <name evidence="5" type="ORF">DX914_14155</name>
</gene>
<keyword evidence="4" id="KW-0349">Heme</keyword>
<dbReference type="Pfam" id="PF00067">
    <property type="entry name" value="p450"/>
    <property type="match status" value="1"/>
</dbReference>
<evidence type="ECO:0000256" key="1">
    <source>
        <dbReference type="ARBA" id="ARBA00010617"/>
    </source>
</evidence>
<comment type="similarity">
    <text evidence="1">Belongs to the cytochrome P450 family.</text>
</comment>
<name>A0A371K0C4_9GAMM</name>
<dbReference type="GO" id="GO:0020037">
    <property type="term" value="F:heme binding"/>
    <property type="evidence" value="ECO:0007669"/>
    <property type="project" value="InterPro"/>
</dbReference>
<accession>A0A371K0C4</accession>
<keyword evidence="6" id="KW-1185">Reference proteome</keyword>
<dbReference type="SUPFAM" id="SSF48264">
    <property type="entry name" value="Cytochrome P450"/>
    <property type="match status" value="1"/>
</dbReference>
<evidence type="ECO:0000313" key="5">
    <source>
        <dbReference type="EMBL" id="RDZ27371.1"/>
    </source>
</evidence>
<dbReference type="PANTHER" id="PTHR24305:SF166">
    <property type="entry name" value="CYTOCHROME P450 12A4, MITOCHONDRIAL-RELATED"/>
    <property type="match status" value="1"/>
</dbReference>
<dbReference type="InterPro" id="IPR036396">
    <property type="entry name" value="Cyt_P450_sf"/>
</dbReference>
<organism evidence="5 6">
    <name type="scientific">Lysobacter silvisoli</name>
    <dbReference type="NCBI Taxonomy" id="2293254"/>
    <lineage>
        <taxon>Bacteria</taxon>
        <taxon>Pseudomonadati</taxon>
        <taxon>Pseudomonadota</taxon>
        <taxon>Gammaproteobacteria</taxon>
        <taxon>Lysobacterales</taxon>
        <taxon>Lysobacteraceae</taxon>
        <taxon>Lysobacter</taxon>
    </lineage>
</organism>
<evidence type="ECO:0000256" key="2">
    <source>
        <dbReference type="ARBA" id="ARBA00022723"/>
    </source>
</evidence>
<dbReference type="AlphaFoldDB" id="A0A371K0C4"/>
<keyword evidence="2 4" id="KW-0479">Metal-binding</keyword>
<dbReference type="PANTHER" id="PTHR24305">
    <property type="entry name" value="CYTOCHROME P450"/>
    <property type="match status" value="1"/>
</dbReference>
<dbReference type="GO" id="GO:0005506">
    <property type="term" value="F:iron ion binding"/>
    <property type="evidence" value="ECO:0007669"/>
    <property type="project" value="InterPro"/>
</dbReference>
<reference evidence="5 6" key="1">
    <citation type="submission" date="2018-08" db="EMBL/GenBank/DDBJ databases">
        <title>Lysobacter sp. zong2l5, whole genome shotgun sequence.</title>
        <authorList>
            <person name="Zhang X."/>
            <person name="Feng G."/>
            <person name="Zhu H."/>
        </authorList>
    </citation>
    <scope>NUCLEOTIDE SEQUENCE [LARGE SCALE GENOMIC DNA]</scope>
    <source>
        <strain evidence="6">zong2l5</strain>
    </source>
</reference>
<dbReference type="Gene3D" id="1.10.630.10">
    <property type="entry name" value="Cytochrome P450"/>
    <property type="match status" value="1"/>
</dbReference>
<dbReference type="CDD" id="cd00302">
    <property type="entry name" value="cytochrome_P450"/>
    <property type="match status" value="1"/>
</dbReference>
<dbReference type="InterPro" id="IPR002403">
    <property type="entry name" value="Cyt_P450_E_grp-IV"/>
</dbReference>
<protein>
    <submittedName>
        <fullName evidence="5">Cytochrome P450</fullName>
    </submittedName>
</protein>
<proteinExistence type="inferred from homology"/>
<dbReference type="InterPro" id="IPR050121">
    <property type="entry name" value="Cytochrome_P450_monoxygenase"/>
</dbReference>
<dbReference type="RefSeq" id="WP_115859756.1">
    <property type="nucleotide sequence ID" value="NZ_QTSU01000002.1"/>
</dbReference>
<comment type="caution">
    <text evidence="5">The sequence shown here is derived from an EMBL/GenBank/DDBJ whole genome shotgun (WGS) entry which is preliminary data.</text>
</comment>
<sequence length="410" mass="46615">MQDTKIFEIPSVQAFRRRLREEGPVFQLQEQALVIFDPKIAERVEAENYADLTMLDGFSDVVRGRESEAVSWHQVRGAWLTQMRTLTSAEGFRRLAQRMQGVLDAEAGREQDFVWLAERAMLEPLIPAIIGGLSPRAHKRVVDEVLSKVALVLSDIDAHRCPPLHRSKMWLYQFVSSVEVRRELKGRASGKRPRQQDLTDPMVDMLPDLGVDRATDAVTALLTAITSSPGAAAACLFYEWQRQHEWRERMTAELSAHTLDALCESPVRLAPVTARFVKEILRIWSSPPIVTRRVRGDICQEQVDLKTDQVYVLSSFFVHHDQTTWSDPETFNPDRWLAESREQCPHGSYVPFGWAPKSCVGANLGLGQLILMAHLLATRYRLDVRNPDEAKMAIASVIRPMDFHGQVRRV</sequence>
<dbReference type="PRINTS" id="PR00465">
    <property type="entry name" value="EP450IV"/>
</dbReference>
<keyword evidence="3 4" id="KW-0408">Iron</keyword>
<evidence type="ECO:0000256" key="4">
    <source>
        <dbReference type="PIRSR" id="PIRSR602403-1"/>
    </source>
</evidence>